<evidence type="ECO:0000313" key="3">
    <source>
        <dbReference type="Proteomes" id="UP000231987"/>
    </source>
</evidence>
<name>A0A2J0Z8G0_RHIML</name>
<dbReference type="Proteomes" id="UP000231987">
    <property type="component" value="Unassembled WGS sequence"/>
</dbReference>
<protein>
    <recommendedName>
        <fullName evidence="1">DUF6362 domain-containing protein</fullName>
    </recommendedName>
</protein>
<evidence type="ECO:0000259" key="1">
    <source>
        <dbReference type="Pfam" id="PF19889"/>
    </source>
</evidence>
<gene>
    <name evidence="2" type="ORF">CEJ86_00985</name>
</gene>
<dbReference type="InterPro" id="IPR045942">
    <property type="entry name" value="DUF6362"/>
</dbReference>
<feature type="domain" description="DUF6362" evidence="1">
    <location>
        <begin position="46"/>
        <end position="138"/>
    </location>
</feature>
<sequence length="225" mass="25601">MSQSNVLPFDDVSEASAAVADAVAIVRARFVEAADTMLHIDVRSIRPAAVRSFWPDIQPEPMDRVETIIRYRPSAAAISRAEEVMYGWLLDYVRDDERRMLLGKWSMCMAAPHISGSFRQFCKKTGRVRRTAERRLLGEFQSIANAIIKIPQSLQEPNWHRVSPMMPNSDTDCDKMREPLTEYALHGMTTDAKPVYDPASPELAALIKRLEKANRRRQRESKKAA</sequence>
<organism evidence="2 3">
    <name type="scientific">Rhizobium meliloti</name>
    <name type="common">Ensifer meliloti</name>
    <name type="synonym">Sinorhizobium meliloti</name>
    <dbReference type="NCBI Taxonomy" id="382"/>
    <lineage>
        <taxon>Bacteria</taxon>
        <taxon>Pseudomonadati</taxon>
        <taxon>Pseudomonadota</taxon>
        <taxon>Alphaproteobacteria</taxon>
        <taxon>Hyphomicrobiales</taxon>
        <taxon>Rhizobiaceae</taxon>
        <taxon>Sinorhizobium/Ensifer group</taxon>
        <taxon>Sinorhizobium</taxon>
    </lineage>
</organism>
<proteinExistence type="predicted"/>
<dbReference type="EMBL" id="NJGD01000001">
    <property type="protein sequence ID" value="PJR16811.1"/>
    <property type="molecule type" value="Genomic_DNA"/>
</dbReference>
<evidence type="ECO:0000313" key="2">
    <source>
        <dbReference type="EMBL" id="PJR16811.1"/>
    </source>
</evidence>
<comment type="caution">
    <text evidence="2">The sequence shown here is derived from an EMBL/GenBank/DDBJ whole genome shotgun (WGS) entry which is preliminary data.</text>
</comment>
<dbReference type="Pfam" id="PF19889">
    <property type="entry name" value="DUF6362"/>
    <property type="match status" value="1"/>
</dbReference>
<accession>A0A2J0Z8G0</accession>
<reference evidence="2 3" key="1">
    <citation type="submission" date="2017-06" db="EMBL/GenBank/DDBJ databases">
        <title>Ensifer strains isolated from leguminous trees and herbs display diverse denitrification phenotypes with some acting as strong N2O sinks.</title>
        <authorList>
            <person name="Woliy K."/>
            <person name="Mania D."/>
            <person name="Bakken L.R."/>
            <person name="Frostegard A."/>
        </authorList>
    </citation>
    <scope>NUCLEOTIDE SEQUENCE [LARGE SCALE GENOMIC DNA]</scope>
    <source>
        <strain evidence="2 3">AC50a</strain>
    </source>
</reference>
<dbReference type="AlphaFoldDB" id="A0A2J0Z8G0"/>
<dbReference type="RefSeq" id="WP_100669425.1">
    <property type="nucleotide sequence ID" value="NZ_NJGD01000001.1"/>
</dbReference>